<organism evidence="2 3">
    <name type="scientific">Gordonia bronchialis (strain ATCC 25592 / DSM 43247 / BCRC 13721 / JCM 3198 / KCTC 3076 / NBRC 16047 / NCTC 10667)</name>
    <name type="common">Rhodococcus bronchialis</name>
    <dbReference type="NCBI Taxonomy" id="526226"/>
    <lineage>
        <taxon>Bacteria</taxon>
        <taxon>Bacillati</taxon>
        <taxon>Actinomycetota</taxon>
        <taxon>Actinomycetes</taxon>
        <taxon>Mycobacteriales</taxon>
        <taxon>Gordoniaceae</taxon>
        <taxon>Gordonia</taxon>
    </lineage>
</organism>
<protein>
    <submittedName>
        <fullName evidence="2">Uncharacterized protein</fullName>
    </submittedName>
</protein>
<dbReference type="AlphaFoldDB" id="D0L697"/>
<dbReference type="KEGG" id="gbr:Gbro_1370"/>
<dbReference type="HOGENOM" id="CLU_3328418_0_0_11"/>
<sequence length="38" mass="4031">MTDDGPLSGHLGNNPDVSRQGPDLSHSSPWLAQQDEAT</sequence>
<feature type="compositionally biased region" description="Polar residues" evidence="1">
    <location>
        <begin position="25"/>
        <end position="38"/>
    </location>
</feature>
<gene>
    <name evidence="2" type="ordered locus">Gbro_1370</name>
</gene>
<evidence type="ECO:0000256" key="1">
    <source>
        <dbReference type="SAM" id="MobiDB-lite"/>
    </source>
</evidence>
<feature type="region of interest" description="Disordered" evidence="1">
    <location>
        <begin position="1"/>
        <end position="38"/>
    </location>
</feature>
<reference evidence="2 3" key="2">
    <citation type="journal article" date="2010" name="Stand. Genomic Sci.">
        <title>Complete genome sequence of Gordonia bronchialis type strain (3410).</title>
        <authorList>
            <person name="Ivanova N."/>
            <person name="Sikorski J."/>
            <person name="Jando M."/>
            <person name="Lapidus A."/>
            <person name="Nolan M."/>
            <person name="Lucas S."/>
            <person name="Del Rio T.G."/>
            <person name="Tice H."/>
            <person name="Copeland A."/>
            <person name="Cheng J.F."/>
            <person name="Chen F."/>
            <person name="Bruce D."/>
            <person name="Goodwin L."/>
            <person name="Pitluck S."/>
            <person name="Mavromatis K."/>
            <person name="Ovchinnikova G."/>
            <person name="Pati A."/>
            <person name="Chen A."/>
            <person name="Palaniappan K."/>
            <person name="Land M."/>
            <person name="Hauser L."/>
            <person name="Chang Y.J."/>
            <person name="Jeffries C.D."/>
            <person name="Chain P."/>
            <person name="Saunders E."/>
            <person name="Han C."/>
            <person name="Detter J.C."/>
            <person name="Brettin T."/>
            <person name="Rohde M."/>
            <person name="Goker M."/>
            <person name="Bristow J."/>
            <person name="Eisen J.A."/>
            <person name="Markowitz V."/>
            <person name="Hugenholtz P."/>
            <person name="Klenk H.P."/>
            <person name="Kyrpides N.C."/>
        </authorList>
    </citation>
    <scope>NUCLEOTIDE SEQUENCE [LARGE SCALE GENOMIC DNA]</scope>
    <source>
        <strain evidence="3">ATCC 25592 / DSM 43247 / BCRC 13721 / JCM 3198 / KCTC 3076 / NBRC 16047 / NCTC 10667</strain>
    </source>
</reference>
<keyword evidence="3" id="KW-1185">Reference proteome</keyword>
<proteinExistence type="predicted"/>
<evidence type="ECO:0000313" key="3">
    <source>
        <dbReference type="Proteomes" id="UP000001219"/>
    </source>
</evidence>
<name>D0L697_GORB4</name>
<accession>D0L697</accession>
<dbReference type="EMBL" id="CP001802">
    <property type="protein sequence ID" value="ACY20654.1"/>
    <property type="molecule type" value="Genomic_DNA"/>
</dbReference>
<evidence type="ECO:0000313" key="2">
    <source>
        <dbReference type="EMBL" id="ACY20654.1"/>
    </source>
</evidence>
<reference evidence="3" key="1">
    <citation type="submission" date="2009-10" db="EMBL/GenBank/DDBJ databases">
        <title>The complete chromosome of Gordonia bronchialis DSM 43247.</title>
        <authorList>
            <consortium name="US DOE Joint Genome Institute (JGI-PGF)"/>
            <person name="Lucas S."/>
            <person name="Copeland A."/>
            <person name="Lapidus A."/>
            <person name="Glavina del Rio T."/>
            <person name="Dalin E."/>
            <person name="Tice H."/>
            <person name="Bruce D."/>
            <person name="Goodwin L."/>
            <person name="Pitluck S."/>
            <person name="Kyrpides N."/>
            <person name="Mavromatis K."/>
            <person name="Ivanova N."/>
            <person name="Ovchinnikova G."/>
            <person name="Saunders E."/>
            <person name="Brettin T."/>
            <person name="Detter J.C."/>
            <person name="Han C."/>
            <person name="Larimer F."/>
            <person name="Land M."/>
            <person name="Hauser L."/>
            <person name="Markowitz V."/>
            <person name="Cheng J.-F."/>
            <person name="Hugenholtz P."/>
            <person name="Woyke T."/>
            <person name="Wu D."/>
            <person name="Jando M."/>
            <person name="Schneider S."/>
            <person name="Goeker M."/>
            <person name="Klenk H.-P."/>
            <person name="Eisen J.A."/>
        </authorList>
    </citation>
    <scope>NUCLEOTIDE SEQUENCE [LARGE SCALE GENOMIC DNA]</scope>
    <source>
        <strain evidence="3">ATCC 25592 / DSM 43247 / BCRC 13721 / JCM 3198 / KCTC 3076 / NBRC 16047 / NCTC 10667</strain>
    </source>
</reference>
<dbReference type="Proteomes" id="UP000001219">
    <property type="component" value="Chromosome"/>
</dbReference>